<accession>A0A2P2LHR9</accession>
<proteinExistence type="predicted"/>
<evidence type="ECO:0000313" key="1">
    <source>
        <dbReference type="EMBL" id="MBX17519.1"/>
    </source>
</evidence>
<reference evidence="1" key="1">
    <citation type="submission" date="2018-02" db="EMBL/GenBank/DDBJ databases">
        <title>Rhizophora mucronata_Transcriptome.</title>
        <authorList>
            <person name="Meera S.P."/>
            <person name="Sreeshan A."/>
            <person name="Augustine A."/>
        </authorList>
    </citation>
    <scope>NUCLEOTIDE SEQUENCE</scope>
    <source>
        <tissue evidence="1">Leaf</tissue>
    </source>
</reference>
<sequence length="44" mass="5411">MTPVNKLCLRRKEEEFFFFFLKKGRIRKNWPSGRSCVLVYETQK</sequence>
<organism evidence="1">
    <name type="scientific">Rhizophora mucronata</name>
    <name type="common">Asiatic mangrove</name>
    <dbReference type="NCBI Taxonomy" id="61149"/>
    <lineage>
        <taxon>Eukaryota</taxon>
        <taxon>Viridiplantae</taxon>
        <taxon>Streptophyta</taxon>
        <taxon>Embryophyta</taxon>
        <taxon>Tracheophyta</taxon>
        <taxon>Spermatophyta</taxon>
        <taxon>Magnoliopsida</taxon>
        <taxon>eudicotyledons</taxon>
        <taxon>Gunneridae</taxon>
        <taxon>Pentapetalae</taxon>
        <taxon>rosids</taxon>
        <taxon>fabids</taxon>
        <taxon>Malpighiales</taxon>
        <taxon>Rhizophoraceae</taxon>
        <taxon>Rhizophora</taxon>
    </lineage>
</organism>
<protein>
    <submittedName>
        <fullName evidence="1">Uncharacterized protein</fullName>
    </submittedName>
</protein>
<dbReference type="AlphaFoldDB" id="A0A2P2LHR9"/>
<dbReference type="EMBL" id="GGEC01037035">
    <property type="protein sequence ID" value="MBX17519.1"/>
    <property type="molecule type" value="Transcribed_RNA"/>
</dbReference>
<name>A0A2P2LHR9_RHIMU</name>